<feature type="compositionally biased region" description="Basic residues" evidence="1">
    <location>
        <begin position="159"/>
        <end position="172"/>
    </location>
</feature>
<evidence type="ECO:0000313" key="3">
    <source>
        <dbReference type="EMBL" id="KAK4388099.1"/>
    </source>
</evidence>
<evidence type="ECO:0000256" key="2">
    <source>
        <dbReference type="SAM" id="SignalP"/>
    </source>
</evidence>
<feature type="chain" id="PRO_5041941471" evidence="2">
    <location>
        <begin position="20"/>
        <end position="181"/>
    </location>
</feature>
<keyword evidence="2" id="KW-0732">Signal</keyword>
<gene>
    <name evidence="3" type="ORF">Sango_2416500</name>
</gene>
<dbReference type="PANTHER" id="PTHR38932:SF1">
    <property type="entry name" value="DUF4005 DOMAIN-CONTAINING PROTEIN"/>
    <property type="match status" value="1"/>
</dbReference>
<evidence type="ECO:0000313" key="4">
    <source>
        <dbReference type="Proteomes" id="UP001289374"/>
    </source>
</evidence>
<dbReference type="AlphaFoldDB" id="A0AAE2BJZ2"/>
<feature type="compositionally biased region" description="Polar residues" evidence="1">
    <location>
        <begin position="92"/>
        <end position="104"/>
    </location>
</feature>
<feature type="signal peptide" evidence="2">
    <location>
        <begin position="1"/>
        <end position="19"/>
    </location>
</feature>
<reference evidence="3" key="2">
    <citation type="journal article" date="2024" name="Plant">
        <title>Genomic evolution and insights into agronomic trait innovations of Sesamum species.</title>
        <authorList>
            <person name="Miao H."/>
            <person name="Wang L."/>
            <person name="Qu L."/>
            <person name="Liu H."/>
            <person name="Sun Y."/>
            <person name="Le M."/>
            <person name="Wang Q."/>
            <person name="Wei S."/>
            <person name="Zheng Y."/>
            <person name="Lin W."/>
            <person name="Duan Y."/>
            <person name="Cao H."/>
            <person name="Xiong S."/>
            <person name="Wang X."/>
            <person name="Wei L."/>
            <person name="Li C."/>
            <person name="Ma Q."/>
            <person name="Ju M."/>
            <person name="Zhao R."/>
            <person name="Li G."/>
            <person name="Mu C."/>
            <person name="Tian Q."/>
            <person name="Mei H."/>
            <person name="Zhang T."/>
            <person name="Gao T."/>
            <person name="Zhang H."/>
        </authorList>
    </citation>
    <scope>NUCLEOTIDE SEQUENCE</scope>
    <source>
        <strain evidence="3">K16</strain>
    </source>
</reference>
<reference evidence="3" key="1">
    <citation type="submission" date="2020-06" db="EMBL/GenBank/DDBJ databases">
        <authorList>
            <person name="Li T."/>
            <person name="Hu X."/>
            <person name="Zhang T."/>
            <person name="Song X."/>
            <person name="Zhang H."/>
            <person name="Dai N."/>
            <person name="Sheng W."/>
            <person name="Hou X."/>
            <person name="Wei L."/>
        </authorList>
    </citation>
    <scope>NUCLEOTIDE SEQUENCE</scope>
    <source>
        <strain evidence="3">K16</strain>
        <tissue evidence="3">Leaf</tissue>
    </source>
</reference>
<dbReference type="EMBL" id="JACGWL010000014">
    <property type="protein sequence ID" value="KAK4388099.1"/>
    <property type="molecule type" value="Genomic_DNA"/>
</dbReference>
<protein>
    <submittedName>
        <fullName evidence="3">Uncharacterized protein</fullName>
    </submittedName>
</protein>
<dbReference type="Proteomes" id="UP001289374">
    <property type="component" value="Unassembled WGS sequence"/>
</dbReference>
<proteinExistence type="predicted"/>
<feature type="region of interest" description="Disordered" evidence="1">
    <location>
        <begin position="77"/>
        <end position="128"/>
    </location>
</feature>
<keyword evidence="4" id="KW-1185">Reference proteome</keyword>
<comment type="caution">
    <text evidence="3">The sequence shown here is derived from an EMBL/GenBank/DDBJ whole genome shotgun (WGS) entry which is preliminary data.</text>
</comment>
<accession>A0AAE2BJZ2</accession>
<feature type="region of interest" description="Disordered" evidence="1">
    <location>
        <begin position="159"/>
        <end position="181"/>
    </location>
</feature>
<evidence type="ECO:0000256" key="1">
    <source>
        <dbReference type="SAM" id="MobiDB-lite"/>
    </source>
</evidence>
<sequence length="181" mass="20617">MVVLRFLFFLGGLGGLVYPKVKVTEEIEEVDECDYEKSSLRSLKTFEWLSVDHFPSSGASQRLAVRIPDLSVLKSSRPSFQGSKEKMKNKQRTIVTKNQKNGRATSAPRPRAVLSSPDNDGIRRSKTQTRKELVSALKSHNLCQKRHMRCKVFQDLNVKKSHKSTTKNHLRRSGTFEQKKG</sequence>
<organism evidence="3 4">
    <name type="scientific">Sesamum angolense</name>
    <dbReference type="NCBI Taxonomy" id="2727404"/>
    <lineage>
        <taxon>Eukaryota</taxon>
        <taxon>Viridiplantae</taxon>
        <taxon>Streptophyta</taxon>
        <taxon>Embryophyta</taxon>
        <taxon>Tracheophyta</taxon>
        <taxon>Spermatophyta</taxon>
        <taxon>Magnoliopsida</taxon>
        <taxon>eudicotyledons</taxon>
        <taxon>Gunneridae</taxon>
        <taxon>Pentapetalae</taxon>
        <taxon>asterids</taxon>
        <taxon>lamiids</taxon>
        <taxon>Lamiales</taxon>
        <taxon>Pedaliaceae</taxon>
        <taxon>Sesamum</taxon>
    </lineage>
</organism>
<name>A0AAE2BJZ2_9LAMI</name>
<dbReference type="PANTHER" id="PTHR38932">
    <property type="entry name" value="BNAC03G64660D PROTEIN"/>
    <property type="match status" value="1"/>
</dbReference>